<evidence type="ECO:0000313" key="4">
    <source>
        <dbReference type="EMBL" id="PRC90621.1"/>
    </source>
</evidence>
<dbReference type="Pfam" id="PF13018">
    <property type="entry name" value="ESPR"/>
    <property type="match status" value="1"/>
</dbReference>
<feature type="region of interest" description="Disordered" evidence="1">
    <location>
        <begin position="1812"/>
        <end position="1893"/>
    </location>
</feature>
<dbReference type="SUPFAM" id="SSF51126">
    <property type="entry name" value="Pectin lyase-like"/>
    <property type="match status" value="1"/>
</dbReference>
<accession>A0A2S9GSD2</accession>
<sequence>MNKQAYRVIFSKVSSTYIAVAEITSSQGKSKGTSVSNSTSTSFNSRCMRFATLSVVVAALFGPVIMAHAQMVAYKNGAGPRPTIDQTANGRPLVQIVTPNSSGLSHNKYEQFNVNSNGAILNNSATITQTQLGGYVEGNPHILPGNSAKIILNEVMSTNRSQLNGYIEVAGQRAEVIIANPNGISVGGGAGFINASRGVLTTGMPTFGGDGSLAAFRVSKGDIQINAGGLNATGVEQLDLIARSVQVNDNLWANQLNVITGSNQVNYNNLGVQVIAGADGKPTIGLDSSALGGMYAQKIMLVGTEAGVGVKALGNIAASAGDLTVDSHGKVLLTGKTNAAGQIHLSSNDDISNTGRLYGQQTVVINSAGQVNNTGTLAAFNDLAIQSATLNSSGIVAAGINDAGQASQPGNLTLSTTDLITATGQNTAGGQLAITGSAINLANAATSANGATTLLATAGDINHTGATLHSTGRVTATASGAVVNDAGVIQAAQITTNSAALSNVAGTLIQSGADNTSLQTSGNFNNTGGTLVSNAQHLQLQTGSLTNNDGNLSHAGNGTLTITTGALENVAGKMVSNGRVMVTATTLNNHRGQVVANRAAALSLNGDLMNSQGNIQSAEALALHANNIDNRAGRITSLNTDSLTMSANGLITNTIGSTAQGEEGGVIGGNGDTIISAAALINHASITAGHDLSAQIQQQLNNNGGRLAAAQALRLQAATLTNAQGELNADKIAANVTELNNDHGKINASQLTLHATNLSNQQGQLVQFGADASVIDVSKSLDNSNQGFIQTNSADLTLAPQQLNNNGSTISHAGTGTLNVNLRGGTLNNIAGNIGTNGQLLVTAADIANQQGTLHANRNAVITAAGNLTNTQGRVQAAGAVAIQAATIDNSAGRLVSLSTDELSLATSGQIINTAGTTASGEQGGIIGGNGDVIVSADSVLNNSIISAGNNLNATIQRQLDNTGGRVAAANTLQLQAGSLTNAQGVLDATTIHATVAELNNNAGTISTDQLRLYAINLSNQQGQLKQYGTDTSIIDVSNALDNSTNGLIQTNSTNLTLTPQQLNNNGGTISHAGSGTLAINVNNGAGTLQNQAGTIGSNGRVIATASDINNQSGTLFGQSSAHLTATSGDLNNSQQGYISGSLLNVTVAGNIDNTGGKLEGLTNGIDIRANSLNNAAGTIQNLSLSLLNMQLHQNLSNTADSNDDGSVSGFIGSAGDINIEATDIDNTNGSFYSANNLQLNANGTLTNLAGVIQSDGTVDIMATNAINNQSGRIEANGTPGHAATALSLTGNSINNANGRIANSSTGSTVINSNTGINNSAGTIGGNGNVALTAKELINTLQGQLIAAGNMDLAIASSINNVQGNLFSAKNLALQQANATVDNSQGNISSAGDLTLTVASLNNNAGHISNTANQAGNIAISASGNITNTAGNIGSNKNLSITANTIIGEGVAIAGQDADIQLQGDYINTAGNLISANNVLQLSTTGTLSNHGTLSAQNGLLLQANNISNALDALINSDQTVVIAQNNLTNQGRIYGDNLALGATTLLNDKNAVIAARNDLHIGAQTITNQDHALITSLGDTFIGGELNSNYQATGKAKTVTNSQATMDSGGNFIINTTTLNNLNPTFAFAPVVIETKQVVEYAYNRNSAPVEWYNGKLGRCNAVKDDIACLMNDGNHWNLHTPDGRSHSDFWQRIYTQTTSQDQVTATDPGQIVANGNILLRADTINNQASAIVAGLGLGGTGEKLYNTTPIGQTTIQKTGIPNGNGTTDRPGHVFHNTDRKADNWGNFAEINLPEAGPSVEFSIWPGDVAPKRLSNPATGQQAGSNQVATGTSGSLSSNANSTTLTGSGLQVDAAHGSASNNTLTGQGGNIEAATGSAGSNASTPGNTQTVAKPDAAIPNLTLPTNQLFPTTTNPNAGYLVETDPAFTNYKNFLSSDYLLGRLSINPQQAQKRLGDGFYEQKLINDQITQLTGKRFLGNYASNEQQYQALMTEGIHFAEQFQLVVGIALSSEQMSALTSDIVWLVSQNITLADGSRTQVLVPVVYLAQLNAADVRPTGAIISASDMDLSYSGSLQNSGTLQANKNLIVNTGSITNSGNLLTNKQGGQIVLAAQQDISSSGTIQGNRVGIIAGNNINLASVTQTSTGTSGRHTGITQIASVNAEQLVMQAAQNININAANITSTGNASIVAGNNLNIGTVNIGSSFNADMGSTGHYKTSQSSDVGSTLQSGGNLTLAAGQDINATASYVNTDGQLNATAGRDITITSGTQQSSYDIEVHTKSSGFLSSSSRDVTDKGSSTQAIGSSFSGDSVALQSGRDTTIQGSHLTVKQDIAIQAGRDLSIASAQETNQASYSVQEKSSGLSASFMNGISYSKTAQDQAQHGTSTQQVGSSLSGANVRTVSGRDTSITASAIVADHDVDIYAGRDINVLAATEQHTSQTGSHSSGTSIGIMNGLNAGRFTNYSKTDAMQNANGTATQQSTSLISANGGTLNLQAGLDSQYKGTGTGNVLTQGTELLAKNPVNITGNAVDLQAVHNASSSQTHAETKSVTLGSSLTGAIGGAITRIGDQVTEAQNTDNDRLKGALALKAGYDTYKLINGGKISETTTESLSPNPEKSGGGFGVSVNLGVSKSQQDSNNSTTQARGTTVQGGEINITAREGDITMEGAKLQATTIELDAAKNINLLAAKNSAELQSSNSGSSAGIGATLGSNGQQTGLSFQISGSTSKGHANGSETTYDNTQITATDKLTIKSGNNTNLIGAQVAANKVKADISGNLNIVTLQDQSNYDSKQENGGFSLSLCIPPICVGTTATGSINYGKQTVDHNYQSAVGQSGIAAGSGGFELNVKGNTDLQGAAITSTAAADKNSLQTASLTSTDLSNTQHTSSQSISVGISTGSITSNIASNVIGNLNGGAGMPKNGDESSHTNSVISPANVIITGTGNATTDAQSHAIADELTNRDAATANETLTNTLTLQQAQNLQAEQKKARENQRAADLAGAALNGMVGDFSQKMNLAEGSTEKIALHGMVGLIQAGIGGTSAVGGIAAGMSVEVMTPALRDYLLANGYTDDPKNPDGLKAYNDMMNLGATLVGAASGAIAGGSQQSAGTGAVIGLSADANNRQLHQAETDMIKKNAARFAKELYSTDNPTQEQVAAATSVLANTAQNLLDYNFGYTVPYSAQAEAFLHTLQSEYAVTSPNLSIGNGQYLFYATNDQKNSPYINSGTIDKEIAGVIIKAPIKLSETPGSAKEKRDPATNLVLDDEGRYSQRISVDGKTFEPKYFPCPRVSAGCGGQNLDMSDPQTAAYVKALDKKALTDIGTGATLVAVAVPVGTAGAVAGVIGISASVSAGIINETSGTAVSKEIVQMAAQKYLETVFGLPAAAAVRIAALIDLAGGWDAFVTRTKEEALEKKD</sequence>
<keyword evidence="2" id="KW-0472">Membrane</keyword>
<dbReference type="Pfam" id="PF13332">
    <property type="entry name" value="Fil_haemagg_2"/>
    <property type="match status" value="3"/>
</dbReference>
<feature type="compositionally biased region" description="Polar residues" evidence="1">
    <location>
        <begin position="1817"/>
        <end position="1829"/>
    </location>
</feature>
<dbReference type="EMBL" id="PUGF01000043">
    <property type="protein sequence ID" value="PRC90621.1"/>
    <property type="molecule type" value="Genomic_DNA"/>
</dbReference>
<feature type="region of interest" description="Disordered" evidence="1">
    <location>
        <begin position="2285"/>
        <end position="2311"/>
    </location>
</feature>
<evidence type="ECO:0000313" key="5">
    <source>
        <dbReference type="Proteomes" id="UP000237839"/>
    </source>
</evidence>
<protein>
    <submittedName>
        <fullName evidence="4">Filamentous hemagglutinin family N-terminal domain</fullName>
    </submittedName>
</protein>
<name>A0A2S9GSD2_9BURK</name>
<dbReference type="RefSeq" id="WP_165795083.1">
    <property type="nucleotide sequence ID" value="NZ_PUGF01000043.1"/>
</dbReference>
<dbReference type="InterPro" id="IPR011050">
    <property type="entry name" value="Pectin_lyase_fold/virulence"/>
</dbReference>
<organism evidence="4 5">
    <name type="scientific">Solimicrobium silvestre</name>
    <dbReference type="NCBI Taxonomy" id="2099400"/>
    <lineage>
        <taxon>Bacteria</taxon>
        <taxon>Pseudomonadati</taxon>
        <taxon>Pseudomonadota</taxon>
        <taxon>Betaproteobacteria</taxon>
        <taxon>Burkholderiales</taxon>
        <taxon>Oxalobacteraceae</taxon>
        <taxon>Solimicrobium</taxon>
    </lineage>
</organism>
<feature type="compositionally biased region" description="Polar residues" evidence="1">
    <location>
        <begin position="2628"/>
        <end position="2650"/>
    </location>
</feature>
<keyword evidence="5" id="KW-1185">Reference proteome</keyword>
<reference evidence="4 5" key="1">
    <citation type="submission" date="2018-02" db="EMBL/GenBank/DDBJ databases">
        <title>Solimicrobium silvestre gen. nov., sp. nov., isolated from alpine forest soil.</title>
        <authorList>
            <person name="Margesin R."/>
            <person name="Albuquerque L."/>
            <person name="Zhang D.-C."/>
            <person name="Froufe H.J.C."/>
            <person name="Severino R."/>
            <person name="Roxo I."/>
            <person name="Egas C."/>
            <person name="Da Costa M.S."/>
        </authorList>
    </citation>
    <scope>NUCLEOTIDE SEQUENCE [LARGE SCALE GENOMIC DNA]</scope>
    <source>
        <strain evidence="4 5">S20-91</strain>
    </source>
</reference>
<dbReference type="InterPro" id="IPR025157">
    <property type="entry name" value="Hemagglutinin_rpt"/>
</dbReference>
<dbReference type="Gene3D" id="2.160.20.10">
    <property type="entry name" value="Single-stranded right-handed beta-helix, Pectin lyase-like"/>
    <property type="match status" value="1"/>
</dbReference>
<feature type="compositionally biased region" description="Low complexity" evidence="1">
    <location>
        <begin position="1874"/>
        <end position="1888"/>
    </location>
</feature>
<dbReference type="InterPro" id="IPR024973">
    <property type="entry name" value="ESPR"/>
</dbReference>
<keyword evidence="2" id="KW-0812">Transmembrane</keyword>
<evidence type="ECO:0000259" key="3">
    <source>
        <dbReference type="SMART" id="SM00912"/>
    </source>
</evidence>
<dbReference type="InterPro" id="IPR012334">
    <property type="entry name" value="Pectin_lyas_fold"/>
</dbReference>
<dbReference type="SMART" id="SM00912">
    <property type="entry name" value="Haemagg_act"/>
    <property type="match status" value="1"/>
</dbReference>
<feature type="domain" description="Filamentous haemagglutinin FhaB/tRNA nuclease CdiA-like TPS" evidence="3">
    <location>
        <begin position="88"/>
        <end position="210"/>
    </location>
</feature>
<feature type="region of interest" description="Disordered" evidence="1">
    <location>
        <begin position="2716"/>
        <end position="2739"/>
    </location>
</feature>
<feature type="region of interest" description="Disordered" evidence="1">
    <location>
        <begin position="2378"/>
        <end position="2399"/>
    </location>
</feature>
<proteinExistence type="predicted"/>
<feature type="region of interest" description="Disordered" evidence="1">
    <location>
        <begin position="2605"/>
        <end position="2652"/>
    </location>
</feature>
<comment type="caution">
    <text evidence="4">The sequence shown here is derived from an EMBL/GenBank/DDBJ whole genome shotgun (WGS) entry which is preliminary data.</text>
</comment>
<dbReference type="InterPro" id="IPR008638">
    <property type="entry name" value="FhaB/CdiA-like_TPS"/>
</dbReference>
<gene>
    <name evidence="4" type="ORF">S2091_4672</name>
</gene>
<dbReference type="NCBIfam" id="TIGR01901">
    <property type="entry name" value="adhes_NPXG"/>
    <property type="match status" value="1"/>
</dbReference>
<evidence type="ECO:0000256" key="2">
    <source>
        <dbReference type="SAM" id="Phobius"/>
    </source>
</evidence>
<dbReference type="NCBIfam" id="TIGR01731">
    <property type="entry name" value="fil_hemag_20aa"/>
    <property type="match status" value="27"/>
</dbReference>
<keyword evidence="2" id="KW-1133">Transmembrane helix</keyword>
<feature type="compositionally biased region" description="Low complexity" evidence="1">
    <location>
        <begin position="1830"/>
        <end position="1850"/>
    </location>
</feature>
<dbReference type="GO" id="GO:0003824">
    <property type="term" value="F:catalytic activity"/>
    <property type="evidence" value="ECO:0007669"/>
    <property type="project" value="UniProtKB-ARBA"/>
</dbReference>
<dbReference type="Proteomes" id="UP000237839">
    <property type="component" value="Unassembled WGS sequence"/>
</dbReference>
<evidence type="ECO:0000256" key="1">
    <source>
        <dbReference type="SAM" id="MobiDB-lite"/>
    </source>
</evidence>
<feature type="compositionally biased region" description="Polar residues" evidence="1">
    <location>
        <begin position="2605"/>
        <end position="2615"/>
    </location>
</feature>
<dbReference type="Pfam" id="PF05860">
    <property type="entry name" value="TPS"/>
    <property type="match status" value="1"/>
</dbReference>
<dbReference type="InterPro" id="IPR010069">
    <property type="entry name" value="CdiA_FHA1_rpt"/>
</dbReference>
<feature type="transmembrane region" description="Helical" evidence="2">
    <location>
        <begin position="50"/>
        <end position="69"/>
    </location>
</feature>